<dbReference type="RefSeq" id="WP_311346206.1">
    <property type="nucleotide sequence ID" value="NZ_JAVREI010000012.1"/>
</dbReference>
<dbReference type="EMBL" id="JAVREI010000012">
    <property type="protein sequence ID" value="MDT0277317.1"/>
    <property type="molecule type" value="Genomic_DNA"/>
</dbReference>
<reference evidence="4" key="1">
    <citation type="submission" date="2023-07" db="EMBL/GenBank/DDBJ databases">
        <title>30 novel species of actinomycetes from the DSMZ collection.</title>
        <authorList>
            <person name="Nouioui I."/>
        </authorList>
    </citation>
    <scope>NUCLEOTIDE SEQUENCE [LARGE SCALE GENOMIC DNA]</scope>
    <source>
        <strain evidence="4">DSM 46792</strain>
    </source>
</reference>
<sequence length="277" mass="28650">MGATLVWPAVVVLGFLLFTGLVVVLGTSSTARYEFERNGAQQPARAATPRSANHPAGRRAPARSGDAAAAPARGGSGRSGSVAVRPAPAAVAEGGPTWWLVGESAQVLAGPFSDRVDADWAAFAGELPAVAVFGTRRTDGTVKPKPSPEERAWLGELGRHLDRLPAEWDDLLTDTDPLTTLVVEVAAALVEAGLPLHDPGDGQAGGGVCLVPDQDAGGLLVSWRPHDRMSLQHSRGATADEAVQRLMNAAILDVLEQLGFVVEPAGATACALVTALR</sequence>
<comment type="caution">
    <text evidence="3">The sequence shown here is derived from an EMBL/GenBank/DDBJ whole genome shotgun (WGS) entry which is preliminary data.</text>
</comment>
<evidence type="ECO:0000256" key="1">
    <source>
        <dbReference type="SAM" id="MobiDB-lite"/>
    </source>
</evidence>
<keyword evidence="2" id="KW-0812">Transmembrane</keyword>
<dbReference type="Proteomes" id="UP001183222">
    <property type="component" value="Unassembled WGS sequence"/>
</dbReference>
<keyword evidence="4" id="KW-1185">Reference proteome</keyword>
<proteinExistence type="predicted"/>
<evidence type="ECO:0008006" key="5">
    <source>
        <dbReference type="Google" id="ProtNLM"/>
    </source>
</evidence>
<name>A0ABU2KAW4_9ACTN</name>
<organism evidence="3 4">
    <name type="scientific">Blastococcus goldschmidtiae</name>
    <dbReference type="NCBI Taxonomy" id="3075546"/>
    <lineage>
        <taxon>Bacteria</taxon>
        <taxon>Bacillati</taxon>
        <taxon>Actinomycetota</taxon>
        <taxon>Actinomycetes</taxon>
        <taxon>Geodermatophilales</taxon>
        <taxon>Geodermatophilaceae</taxon>
        <taxon>Blastococcus</taxon>
    </lineage>
</organism>
<evidence type="ECO:0000313" key="3">
    <source>
        <dbReference type="EMBL" id="MDT0277317.1"/>
    </source>
</evidence>
<gene>
    <name evidence="3" type="ORF">RM425_15535</name>
</gene>
<evidence type="ECO:0000256" key="2">
    <source>
        <dbReference type="SAM" id="Phobius"/>
    </source>
</evidence>
<feature type="transmembrane region" description="Helical" evidence="2">
    <location>
        <begin position="6"/>
        <end position="27"/>
    </location>
</feature>
<feature type="compositionally biased region" description="Low complexity" evidence="1">
    <location>
        <begin position="62"/>
        <end position="82"/>
    </location>
</feature>
<keyword evidence="2" id="KW-0472">Membrane</keyword>
<protein>
    <recommendedName>
        <fullName evidence="5">Type VII secretion protein EccE</fullName>
    </recommendedName>
</protein>
<evidence type="ECO:0000313" key="4">
    <source>
        <dbReference type="Proteomes" id="UP001183222"/>
    </source>
</evidence>
<accession>A0ABU2KAW4</accession>
<feature type="region of interest" description="Disordered" evidence="1">
    <location>
        <begin position="37"/>
        <end position="82"/>
    </location>
</feature>
<keyword evidence="2" id="KW-1133">Transmembrane helix</keyword>